<accession>A0AAD7I4C5</accession>
<evidence type="ECO:0000313" key="3">
    <source>
        <dbReference type="Proteomes" id="UP001215598"/>
    </source>
</evidence>
<dbReference type="Gene3D" id="1.10.8.430">
    <property type="entry name" value="Helical domain of apoptotic protease-activating factors"/>
    <property type="match status" value="1"/>
</dbReference>
<proteinExistence type="predicted"/>
<dbReference type="InterPro" id="IPR011990">
    <property type="entry name" value="TPR-like_helical_dom_sf"/>
</dbReference>
<protein>
    <recommendedName>
        <fullName evidence="1">DUF7779 domain-containing protein</fullName>
    </recommendedName>
</protein>
<keyword evidence="3" id="KW-1185">Reference proteome</keyword>
<dbReference type="SUPFAM" id="SSF52540">
    <property type="entry name" value="P-loop containing nucleoside triphosphate hydrolases"/>
    <property type="match status" value="1"/>
</dbReference>
<dbReference type="Proteomes" id="UP001215598">
    <property type="component" value="Unassembled WGS sequence"/>
</dbReference>
<dbReference type="EMBL" id="JARKIB010000130">
    <property type="protein sequence ID" value="KAJ7734868.1"/>
    <property type="molecule type" value="Genomic_DNA"/>
</dbReference>
<dbReference type="NCBIfam" id="NF040586">
    <property type="entry name" value="FxSxx_TPR"/>
    <property type="match status" value="1"/>
</dbReference>
<dbReference type="InterPro" id="IPR056681">
    <property type="entry name" value="DUF7779"/>
</dbReference>
<dbReference type="InterPro" id="IPR042197">
    <property type="entry name" value="Apaf_helical"/>
</dbReference>
<dbReference type="InterPro" id="IPR053137">
    <property type="entry name" value="NLR-like"/>
</dbReference>
<dbReference type="AlphaFoldDB" id="A0AAD7I4C5"/>
<organism evidence="2 3">
    <name type="scientific">Mycena metata</name>
    <dbReference type="NCBI Taxonomy" id="1033252"/>
    <lineage>
        <taxon>Eukaryota</taxon>
        <taxon>Fungi</taxon>
        <taxon>Dikarya</taxon>
        <taxon>Basidiomycota</taxon>
        <taxon>Agaricomycotina</taxon>
        <taxon>Agaricomycetes</taxon>
        <taxon>Agaricomycetidae</taxon>
        <taxon>Agaricales</taxon>
        <taxon>Marasmiineae</taxon>
        <taxon>Mycenaceae</taxon>
        <taxon>Mycena</taxon>
    </lineage>
</organism>
<feature type="domain" description="DUF7779" evidence="1">
    <location>
        <begin position="161"/>
        <end position="267"/>
    </location>
</feature>
<dbReference type="Pfam" id="PF13374">
    <property type="entry name" value="TPR_10"/>
    <property type="match status" value="2"/>
</dbReference>
<dbReference type="Gene3D" id="1.25.40.10">
    <property type="entry name" value="Tetratricopeptide repeat domain"/>
    <property type="match status" value="2"/>
</dbReference>
<gene>
    <name evidence="2" type="ORF">B0H16DRAFT_151442</name>
</gene>
<comment type="caution">
    <text evidence="2">The sequence shown here is derived from an EMBL/GenBank/DDBJ whole genome shotgun (WGS) entry which is preliminary data.</text>
</comment>
<dbReference type="SUPFAM" id="SSF48452">
    <property type="entry name" value="TPR-like"/>
    <property type="match status" value="3"/>
</dbReference>
<dbReference type="SMART" id="SM00028">
    <property type="entry name" value="TPR"/>
    <property type="match status" value="6"/>
</dbReference>
<name>A0AAD7I4C5_9AGAR</name>
<dbReference type="InterPro" id="IPR027417">
    <property type="entry name" value="P-loop_NTPase"/>
</dbReference>
<reference evidence="2" key="1">
    <citation type="submission" date="2023-03" db="EMBL/GenBank/DDBJ databases">
        <title>Massive genome expansion in bonnet fungi (Mycena s.s.) driven by repeated elements and novel gene families across ecological guilds.</title>
        <authorList>
            <consortium name="Lawrence Berkeley National Laboratory"/>
            <person name="Harder C.B."/>
            <person name="Miyauchi S."/>
            <person name="Viragh M."/>
            <person name="Kuo A."/>
            <person name="Thoen E."/>
            <person name="Andreopoulos B."/>
            <person name="Lu D."/>
            <person name="Skrede I."/>
            <person name="Drula E."/>
            <person name="Henrissat B."/>
            <person name="Morin E."/>
            <person name="Kohler A."/>
            <person name="Barry K."/>
            <person name="LaButti K."/>
            <person name="Morin E."/>
            <person name="Salamov A."/>
            <person name="Lipzen A."/>
            <person name="Mereny Z."/>
            <person name="Hegedus B."/>
            <person name="Baldrian P."/>
            <person name="Stursova M."/>
            <person name="Weitz H."/>
            <person name="Taylor A."/>
            <person name="Grigoriev I.V."/>
            <person name="Nagy L.G."/>
            <person name="Martin F."/>
            <person name="Kauserud H."/>
        </authorList>
    </citation>
    <scope>NUCLEOTIDE SEQUENCE</scope>
    <source>
        <strain evidence="2">CBHHK182m</strain>
    </source>
</reference>
<evidence type="ECO:0000259" key="1">
    <source>
        <dbReference type="Pfam" id="PF25000"/>
    </source>
</evidence>
<dbReference type="InterPro" id="IPR019734">
    <property type="entry name" value="TPR_rpt"/>
</dbReference>
<dbReference type="PANTHER" id="PTHR46082:SF6">
    <property type="entry name" value="AAA+ ATPASE DOMAIN-CONTAINING PROTEIN-RELATED"/>
    <property type="match status" value="1"/>
</dbReference>
<dbReference type="PANTHER" id="PTHR46082">
    <property type="entry name" value="ATP/GTP-BINDING PROTEIN-RELATED"/>
    <property type="match status" value="1"/>
</dbReference>
<dbReference type="Pfam" id="PF13424">
    <property type="entry name" value="TPR_12"/>
    <property type="match status" value="3"/>
</dbReference>
<dbReference type="Pfam" id="PF25000">
    <property type="entry name" value="DUF7779"/>
    <property type="match status" value="1"/>
</dbReference>
<sequence length="681" mass="76875">MVVSKSVGGSAQDALTWLQSNHGDWLLFFDNADDPGINLNMFFPQCSHGNIIITSRNPELRVYGQHSPVSDIEEADAIALLLQSAAKESSEENAETATKIVKELCYLPLAIAQAGSFISQSEDLEGYLELYKKNQAELLSEKPEQSHDQYAWTVYTTWQISFKKLSQPAATLLQLCSFLHHTGISEDIFSNASKYSFPVWLPTKERLQEPLQFLSDFLAPTGEWDSLSFFKVTKEIKAYSLISFDAKTKMFFIHPLVHAWSRSTVVDQESSHSCTRDIIGMSISVVPEVDMVLASLKLMPHVDALAPFNADRVPDFRVAFWSIYWGAGKLKEAQDLIEQVCEAYKLSFGEEHLATLQAMHRLGLTYSDMGNFQRAEEVQAQVVKKYTQVVGEDDQSAFRASTNLAATYFNRGDFIKAKEFQDPLLEKQIRLLGEDHPETLIAMGNLAMTHLHLGDFAKAKTLQVMVLEKQTRFLGQDHPITLRAMGNLATIHIQLGDFENAQELNVVVVERRTTHLGKDHPDTLTAMANLAAIHSQLGDLEKAKDLEVMVFERRSKVLGKDHLDTLSAMGNLAITYSRQADFVKAKELTITVLETRTKLLGEDHLETLQVMVNLAVIYYQLKEFTKAEEFLVVALEKRKQRLGDRHPSTIRAMQSLISTYRALEKLREAEELEQVLKQIQK</sequence>
<evidence type="ECO:0000313" key="2">
    <source>
        <dbReference type="EMBL" id="KAJ7734868.1"/>
    </source>
</evidence>